<evidence type="ECO:0000313" key="2">
    <source>
        <dbReference type="Proteomes" id="UP001207468"/>
    </source>
</evidence>
<name>A0ACC0UIN9_9AGAM</name>
<evidence type="ECO:0000313" key="1">
    <source>
        <dbReference type="EMBL" id="KAI9511526.1"/>
    </source>
</evidence>
<organism evidence="1 2">
    <name type="scientific">Russula earlei</name>
    <dbReference type="NCBI Taxonomy" id="71964"/>
    <lineage>
        <taxon>Eukaryota</taxon>
        <taxon>Fungi</taxon>
        <taxon>Dikarya</taxon>
        <taxon>Basidiomycota</taxon>
        <taxon>Agaricomycotina</taxon>
        <taxon>Agaricomycetes</taxon>
        <taxon>Russulales</taxon>
        <taxon>Russulaceae</taxon>
        <taxon>Russula</taxon>
    </lineage>
</organism>
<reference evidence="1" key="1">
    <citation type="submission" date="2021-03" db="EMBL/GenBank/DDBJ databases">
        <title>Evolutionary priming and transition to the ectomycorrhizal habit in an iconic lineage of mushroom-forming fungi: is preadaptation a requirement?</title>
        <authorList>
            <consortium name="DOE Joint Genome Institute"/>
            <person name="Looney B.P."/>
            <person name="Miyauchi S."/>
            <person name="Morin E."/>
            <person name="Drula E."/>
            <person name="Courty P.E."/>
            <person name="Chicoki N."/>
            <person name="Fauchery L."/>
            <person name="Kohler A."/>
            <person name="Kuo A."/>
            <person name="LaButti K."/>
            <person name="Pangilinan J."/>
            <person name="Lipzen A."/>
            <person name="Riley R."/>
            <person name="Andreopoulos W."/>
            <person name="He G."/>
            <person name="Johnson J."/>
            <person name="Barry K.W."/>
            <person name="Grigoriev I.V."/>
            <person name="Nagy L."/>
            <person name="Hibbett D."/>
            <person name="Henrissat B."/>
            <person name="Matheny P.B."/>
            <person name="Labbe J."/>
            <person name="Martin A.F."/>
        </authorList>
    </citation>
    <scope>NUCLEOTIDE SEQUENCE</scope>
    <source>
        <strain evidence="1">BPL698</strain>
    </source>
</reference>
<protein>
    <submittedName>
        <fullName evidence="1">Uncharacterized protein</fullName>
    </submittedName>
</protein>
<keyword evidence="2" id="KW-1185">Reference proteome</keyword>
<dbReference type="Proteomes" id="UP001207468">
    <property type="component" value="Unassembled WGS sequence"/>
</dbReference>
<dbReference type="EMBL" id="JAGFNK010000020">
    <property type="protein sequence ID" value="KAI9511526.1"/>
    <property type="molecule type" value="Genomic_DNA"/>
</dbReference>
<sequence length="501" mass="54833">MDLTDTRTRKKVILNPRTVLISGRVATDIVFSNALLVASLWTIRECLLSQNVGAFWILMRILACGALGLVLRDLTSGDWTVLTMGSLAYFLQQGSLLVALSQLSTTRIVLFTHFSSVWAQTLSSATLVSTITLQPRVAAPPPPPRLSSDVTLPGYLALLLHILSTGASEHFRSVLVSNVGAKYVSVCCTVGAATFGLVVYAAKEFFTSGPPSPAISLFSLLVIPPAAYFTRYSRSSFEAPVITTPYYNLLSSTSALLATITFGYTWFSRLPTTTEILMGILLSYGQSHSATANDLKPGPVQVDIRKIARSHLKTIMANPESRRIFYFLVLNLSYMMVQMLYGIWTNSLGLISDAIHMGFDCMAIGVGLLASIMATWPPNERFTYGYGRIETLSGFANGIFLILISIFIIFEAIQRLLDPPEMNTNQLLLVSTLGLVINLFGMLAMGGHAHHGHSHSHGHGDTHHGHNHHHDHPHDHDHVPGHDHAHGSDSEDEYGHTHDHV</sequence>
<comment type="caution">
    <text evidence="1">The sequence shown here is derived from an EMBL/GenBank/DDBJ whole genome shotgun (WGS) entry which is preliminary data.</text>
</comment>
<feature type="non-terminal residue" evidence="1">
    <location>
        <position position="501"/>
    </location>
</feature>
<proteinExistence type="predicted"/>
<gene>
    <name evidence="1" type="ORF">F5148DRAFT_993579</name>
</gene>
<accession>A0ACC0UIN9</accession>